<proteinExistence type="predicted"/>
<dbReference type="AlphaFoldDB" id="A0A0F9CFL6"/>
<keyword evidence="3" id="KW-0812">Transmembrane</keyword>
<evidence type="ECO:0000256" key="1">
    <source>
        <dbReference type="ARBA" id="ARBA00022737"/>
    </source>
</evidence>
<organism evidence="4">
    <name type="scientific">marine sediment metagenome</name>
    <dbReference type="NCBI Taxonomy" id="412755"/>
    <lineage>
        <taxon>unclassified sequences</taxon>
        <taxon>metagenomes</taxon>
        <taxon>ecological metagenomes</taxon>
    </lineage>
</organism>
<dbReference type="SMART" id="SM00028">
    <property type="entry name" value="TPR"/>
    <property type="match status" value="7"/>
</dbReference>
<feature type="non-terminal residue" evidence="4">
    <location>
        <position position="434"/>
    </location>
</feature>
<keyword evidence="1" id="KW-0677">Repeat</keyword>
<feature type="transmembrane region" description="Helical" evidence="3">
    <location>
        <begin position="62"/>
        <end position="80"/>
    </location>
</feature>
<dbReference type="PANTHER" id="PTHR44227">
    <property type="match status" value="1"/>
</dbReference>
<dbReference type="PROSITE" id="PS50005">
    <property type="entry name" value="TPR"/>
    <property type="match status" value="4"/>
</dbReference>
<dbReference type="InterPro" id="IPR052346">
    <property type="entry name" value="O-mannosyl-transferase_TMTC"/>
</dbReference>
<dbReference type="Gene3D" id="1.25.40.10">
    <property type="entry name" value="Tetratricopeptide repeat domain"/>
    <property type="match status" value="2"/>
</dbReference>
<name>A0A0F9CFL6_9ZZZZ</name>
<feature type="transmembrane region" description="Helical" evidence="3">
    <location>
        <begin position="32"/>
        <end position="50"/>
    </location>
</feature>
<gene>
    <name evidence="4" type="ORF">LCGC14_2330890</name>
</gene>
<sequence length="434" mass="47395">MGDFVRQVLLPEWAIHAMLIVTGLALWRKPAWGFLGLWVLLILAPTSTIMPIRDRAFEHRMYLSLAGLVVAVVVGAYLLARRYLKPGVSTGVSLALAAAVVAALTGLTVRRNADYHSDERMYQDIADKAPRNPRGHRNLGVAMVMAGAVPEAVPHLRKSIELMWNSHQAHNNYGAAMERMGDVKVGIKHYGIAIRLNEDYAGARSNLGLALGTLKLYDAALVQLDRAIQLAPHDPGHYISKGMTLARMGRKAEALQYFRTAANMDPTHAKAYYNIGVIHVERGNVEMAIRAFALATRFAPRDDNAHHNLGTSLWRAGRGREALASFKVALKLSPGNLMTANAVARLLVTCPDAAVRNGAVGVELAERICRVTGNAHPAYLDTLAAAYAEVGRFADAIGVQRRAIQLATAARAHGQVQEFISHLRLYTSGRPLRY</sequence>
<dbReference type="InterPro" id="IPR011990">
    <property type="entry name" value="TPR-like_helical_dom_sf"/>
</dbReference>
<keyword evidence="3" id="KW-1133">Transmembrane helix</keyword>
<dbReference type="PANTHER" id="PTHR44227:SF3">
    <property type="entry name" value="PROTEIN O-MANNOSYL-TRANSFERASE TMTC4"/>
    <property type="match status" value="1"/>
</dbReference>
<dbReference type="SUPFAM" id="SSF48452">
    <property type="entry name" value="TPR-like"/>
    <property type="match status" value="1"/>
</dbReference>
<evidence type="ECO:0000256" key="2">
    <source>
        <dbReference type="ARBA" id="ARBA00022803"/>
    </source>
</evidence>
<reference evidence="4" key="1">
    <citation type="journal article" date="2015" name="Nature">
        <title>Complex archaea that bridge the gap between prokaryotes and eukaryotes.</title>
        <authorList>
            <person name="Spang A."/>
            <person name="Saw J.H."/>
            <person name="Jorgensen S.L."/>
            <person name="Zaremba-Niedzwiedzka K."/>
            <person name="Martijn J."/>
            <person name="Lind A.E."/>
            <person name="van Eijk R."/>
            <person name="Schleper C."/>
            <person name="Guy L."/>
            <person name="Ettema T.J."/>
        </authorList>
    </citation>
    <scope>NUCLEOTIDE SEQUENCE</scope>
</reference>
<keyword evidence="2" id="KW-0802">TPR repeat</keyword>
<accession>A0A0F9CFL6</accession>
<dbReference type="EMBL" id="LAZR01033501">
    <property type="protein sequence ID" value="KKL47904.1"/>
    <property type="molecule type" value="Genomic_DNA"/>
</dbReference>
<protein>
    <recommendedName>
        <fullName evidence="5">Tetratricopeptide repeat protein</fullName>
    </recommendedName>
</protein>
<dbReference type="InterPro" id="IPR019734">
    <property type="entry name" value="TPR_rpt"/>
</dbReference>
<feature type="transmembrane region" description="Helical" evidence="3">
    <location>
        <begin position="92"/>
        <end position="109"/>
    </location>
</feature>
<evidence type="ECO:0000256" key="3">
    <source>
        <dbReference type="SAM" id="Phobius"/>
    </source>
</evidence>
<comment type="caution">
    <text evidence="4">The sequence shown here is derived from an EMBL/GenBank/DDBJ whole genome shotgun (WGS) entry which is preliminary data.</text>
</comment>
<evidence type="ECO:0000313" key="4">
    <source>
        <dbReference type="EMBL" id="KKL47904.1"/>
    </source>
</evidence>
<dbReference type="Pfam" id="PF13432">
    <property type="entry name" value="TPR_16"/>
    <property type="match status" value="2"/>
</dbReference>
<feature type="transmembrane region" description="Helical" evidence="3">
    <location>
        <begin position="7"/>
        <end position="26"/>
    </location>
</feature>
<keyword evidence="3" id="KW-0472">Membrane</keyword>
<evidence type="ECO:0008006" key="5">
    <source>
        <dbReference type="Google" id="ProtNLM"/>
    </source>
</evidence>